<dbReference type="PRINTS" id="PR00762">
    <property type="entry name" value="CLCHANNEL"/>
</dbReference>
<keyword evidence="5" id="KW-0406">Ion transport</keyword>
<feature type="transmembrane region" description="Helical" evidence="11">
    <location>
        <begin position="381"/>
        <end position="403"/>
    </location>
</feature>
<keyword evidence="4 11" id="KW-1133">Transmembrane helix</keyword>
<keyword evidence="7" id="KW-0869">Chloride channel</keyword>
<dbReference type="InterPro" id="IPR046342">
    <property type="entry name" value="CBS_dom_sf"/>
</dbReference>
<evidence type="ECO:0000256" key="2">
    <source>
        <dbReference type="ARBA" id="ARBA00022448"/>
    </source>
</evidence>
<name>A0A2J7TIC7_METSI</name>
<evidence type="ECO:0000256" key="8">
    <source>
        <dbReference type="ARBA" id="ARBA00023214"/>
    </source>
</evidence>
<evidence type="ECO:0000259" key="12">
    <source>
        <dbReference type="PROSITE" id="PS51371"/>
    </source>
</evidence>
<dbReference type="PROSITE" id="PS51371">
    <property type="entry name" value="CBS"/>
    <property type="match status" value="1"/>
</dbReference>
<keyword evidence="6 11" id="KW-0472">Membrane</keyword>
<accession>A0A2J7TIC7</accession>
<organism evidence="13 14">
    <name type="scientific">Methylocella silvestris</name>
    <dbReference type="NCBI Taxonomy" id="199596"/>
    <lineage>
        <taxon>Bacteria</taxon>
        <taxon>Pseudomonadati</taxon>
        <taxon>Pseudomonadota</taxon>
        <taxon>Alphaproteobacteria</taxon>
        <taxon>Hyphomicrobiales</taxon>
        <taxon>Beijerinckiaceae</taxon>
        <taxon>Methylocella</taxon>
    </lineage>
</organism>
<evidence type="ECO:0000256" key="9">
    <source>
        <dbReference type="ARBA" id="ARBA00023303"/>
    </source>
</evidence>
<keyword evidence="2" id="KW-0813">Transport</keyword>
<dbReference type="RefSeq" id="WP_102843126.1">
    <property type="nucleotide sequence ID" value="NZ_PDZR01000006.1"/>
</dbReference>
<keyword evidence="10" id="KW-0129">CBS domain</keyword>
<dbReference type="OrthoDB" id="9814803at2"/>
<dbReference type="GO" id="GO:0005254">
    <property type="term" value="F:chloride channel activity"/>
    <property type="evidence" value="ECO:0007669"/>
    <property type="project" value="UniProtKB-KW"/>
</dbReference>
<protein>
    <submittedName>
        <fullName evidence="13">Chloride channel protein</fullName>
    </submittedName>
</protein>
<dbReference type="AlphaFoldDB" id="A0A2J7TIC7"/>
<dbReference type="CDD" id="cd00400">
    <property type="entry name" value="Voltage_gated_ClC"/>
    <property type="match status" value="1"/>
</dbReference>
<evidence type="ECO:0000256" key="6">
    <source>
        <dbReference type="ARBA" id="ARBA00023136"/>
    </source>
</evidence>
<dbReference type="SUPFAM" id="SSF81340">
    <property type="entry name" value="Clc chloride channel"/>
    <property type="match status" value="1"/>
</dbReference>
<comment type="caution">
    <text evidence="13">The sequence shown here is derived from an EMBL/GenBank/DDBJ whole genome shotgun (WGS) entry which is preliminary data.</text>
</comment>
<feature type="transmembrane region" description="Helical" evidence="11">
    <location>
        <begin position="171"/>
        <end position="195"/>
    </location>
</feature>
<feature type="transmembrane region" description="Helical" evidence="11">
    <location>
        <begin position="345"/>
        <end position="369"/>
    </location>
</feature>
<keyword evidence="3 11" id="KW-0812">Transmembrane</keyword>
<feature type="transmembrane region" description="Helical" evidence="11">
    <location>
        <begin position="409"/>
        <end position="426"/>
    </location>
</feature>
<evidence type="ECO:0000256" key="7">
    <source>
        <dbReference type="ARBA" id="ARBA00023173"/>
    </source>
</evidence>
<dbReference type="InterPro" id="IPR001807">
    <property type="entry name" value="ClC"/>
</dbReference>
<evidence type="ECO:0000313" key="14">
    <source>
        <dbReference type="Proteomes" id="UP000236286"/>
    </source>
</evidence>
<dbReference type="GO" id="GO:0034707">
    <property type="term" value="C:chloride channel complex"/>
    <property type="evidence" value="ECO:0007669"/>
    <property type="project" value="UniProtKB-KW"/>
</dbReference>
<proteinExistence type="predicted"/>
<evidence type="ECO:0000256" key="11">
    <source>
        <dbReference type="SAM" id="Phobius"/>
    </source>
</evidence>
<evidence type="ECO:0000256" key="3">
    <source>
        <dbReference type="ARBA" id="ARBA00022692"/>
    </source>
</evidence>
<dbReference type="Pfam" id="PF00654">
    <property type="entry name" value="Voltage_CLC"/>
    <property type="match status" value="1"/>
</dbReference>
<evidence type="ECO:0000313" key="13">
    <source>
        <dbReference type="EMBL" id="PNG26530.1"/>
    </source>
</evidence>
<evidence type="ECO:0000256" key="1">
    <source>
        <dbReference type="ARBA" id="ARBA00004141"/>
    </source>
</evidence>
<dbReference type="Proteomes" id="UP000236286">
    <property type="component" value="Unassembled WGS sequence"/>
</dbReference>
<sequence length="601" mass="63500">MAEAARAKAKPAGRLSLAQRARALIRRNEIGLIVLGLFTGATAGLFATGILWASLFLHTHLFGHERISAIARLESPWQALVPAAGGLLLGVTGLFIRRWRKERPVDPIEANALRGGQMSLADSAVIVGQTVVSNGFGASVGLEAAYTQMGSGFASFVGSLLGLRRADLRTLVACGSAGAIAAAFAAPLTGAFYAFELILGAYTPFGLAPVGAAAIGGALVSRLLGSAGDFVKMPDPAIVLHETDMALLLALGIFCAAFGIAIMRGVGSVETLFRWSRLPPWLHPVIGGLVVGALVFVSPHVLASGHGATIELFDDATPAIGVVALAIGAKSIASAVSIGSGFRGGLFFASLYLGSLIGWLYAQVAALYLPQAPLDGWTSAIIGMVSLAVAIVGGPLTMSFLALETTRNFTFSLLILTVTTLVSVIVRRSFGYSFATWRLHLRGESIRSAQDVGWMRDLTVGRLMRPDVEIARSDMSIEEFIRLFPLGSAQWVVSVDPLGRYKGMVFVPDAYVLKAPDALKREDVAALARLPERFLLAETNVKGAAQLFEQTEAEALAVVDNSADQRVIGLLTEAHLLRRYAEELDKARRELSGEPFAPPGG</sequence>
<feature type="transmembrane region" description="Helical" evidence="11">
    <location>
        <begin position="245"/>
        <end position="265"/>
    </location>
</feature>
<dbReference type="PANTHER" id="PTHR43427">
    <property type="entry name" value="CHLORIDE CHANNEL PROTEIN CLC-E"/>
    <property type="match status" value="1"/>
</dbReference>
<dbReference type="InterPro" id="IPR000644">
    <property type="entry name" value="CBS_dom"/>
</dbReference>
<dbReference type="InterPro" id="IPR050368">
    <property type="entry name" value="ClC-type_chloride_channel"/>
</dbReference>
<keyword evidence="9" id="KW-0407">Ion channel</keyword>
<feature type="transmembrane region" description="Helical" evidence="11">
    <location>
        <begin position="77"/>
        <end position="96"/>
    </location>
</feature>
<feature type="transmembrane region" description="Helical" evidence="11">
    <location>
        <begin position="316"/>
        <end position="339"/>
    </location>
</feature>
<evidence type="ECO:0000256" key="4">
    <source>
        <dbReference type="ARBA" id="ARBA00022989"/>
    </source>
</evidence>
<feature type="domain" description="CBS" evidence="12">
    <location>
        <begin position="527"/>
        <end position="586"/>
    </location>
</feature>
<dbReference type="InterPro" id="IPR014743">
    <property type="entry name" value="Cl-channel_core"/>
</dbReference>
<evidence type="ECO:0000256" key="10">
    <source>
        <dbReference type="PROSITE-ProRule" id="PRU00703"/>
    </source>
</evidence>
<feature type="transmembrane region" description="Helical" evidence="11">
    <location>
        <begin position="30"/>
        <end position="57"/>
    </location>
</feature>
<dbReference type="PANTHER" id="PTHR43427:SF6">
    <property type="entry name" value="CHLORIDE CHANNEL PROTEIN CLC-E"/>
    <property type="match status" value="1"/>
</dbReference>
<comment type="subcellular location">
    <subcellularLocation>
        <location evidence="1">Membrane</location>
        <topology evidence="1">Multi-pass membrane protein</topology>
    </subcellularLocation>
</comment>
<keyword evidence="8" id="KW-0868">Chloride</keyword>
<reference evidence="13 14" key="1">
    <citation type="submission" date="2017-10" db="EMBL/GenBank/DDBJ databases">
        <title>Genome announcement of Methylocella silvestris TVC from permafrost.</title>
        <authorList>
            <person name="Wang J."/>
            <person name="Geng K."/>
            <person name="Ul-Haque F."/>
            <person name="Crombie A.T."/>
            <person name="Street L.E."/>
            <person name="Wookey P.A."/>
            <person name="Murrell J.C."/>
            <person name="Pratscher J."/>
        </authorList>
    </citation>
    <scope>NUCLEOTIDE SEQUENCE [LARGE SCALE GENOMIC DNA]</scope>
    <source>
        <strain evidence="13 14">TVC</strain>
    </source>
</reference>
<evidence type="ECO:0000256" key="5">
    <source>
        <dbReference type="ARBA" id="ARBA00023065"/>
    </source>
</evidence>
<gene>
    <name evidence="13" type="ORF">CR492_07495</name>
</gene>
<dbReference type="EMBL" id="PDZR01000006">
    <property type="protein sequence ID" value="PNG26530.1"/>
    <property type="molecule type" value="Genomic_DNA"/>
</dbReference>
<dbReference type="SUPFAM" id="SSF54631">
    <property type="entry name" value="CBS-domain pair"/>
    <property type="match status" value="1"/>
</dbReference>
<feature type="transmembrane region" description="Helical" evidence="11">
    <location>
        <begin position="285"/>
        <end position="304"/>
    </location>
</feature>
<dbReference type="Gene3D" id="1.10.3080.10">
    <property type="entry name" value="Clc chloride channel"/>
    <property type="match status" value="1"/>
</dbReference>
<dbReference type="Gene3D" id="3.10.580.10">
    <property type="entry name" value="CBS-domain"/>
    <property type="match status" value="1"/>
</dbReference>